<feature type="domain" description="Ig-like" evidence="8">
    <location>
        <begin position="136"/>
        <end position="213"/>
    </location>
</feature>
<evidence type="ECO:0000256" key="4">
    <source>
        <dbReference type="ARBA" id="ARBA00023180"/>
    </source>
</evidence>
<dbReference type="Proteomes" id="UP000504627">
    <property type="component" value="Unplaced"/>
</dbReference>
<organism evidence="9 10">
    <name type="scientific">Pipra filicauda</name>
    <name type="common">Wire-tailed manakin</name>
    <dbReference type="NCBI Taxonomy" id="649802"/>
    <lineage>
        <taxon>Eukaryota</taxon>
        <taxon>Metazoa</taxon>
        <taxon>Chordata</taxon>
        <taxon>Craniata</taxon>
        <taxon>Vertebrata</taxon>
        <taxon>Euteleostomi</taxon>
        <taxon>Archelosauria</taxon>
        <taxon>Archosauria</taxon>
        <taxon>Dinosauria</taxon>
        <taxon>Saurischia</taxon>
        <taxon>Theropoda</taxon>
        <taxon>Coelurosauria</taxon>
        <taxon>Aves</taxon>
        <taxon>Neognathae</taxon>
        <taxon>Neoaves</taxon>
        <taxon>Telluraves</taxon>
        <taxon>Australaves</taxon>
        <taxon>Passeriformes</taxon>
        <taxon>Pipridae</taxon>
        <taxon>Pipra</taxon>
    </lineage>
</organism>
<evidence type="ECO:0000256" key="2">
    <source>
        <dbReference type="ARBA" id="ARBA00022729"/>
    </source>
</evidence>
<feature type="transmembrane region" description="Helical" evidence="6">
    <location>
        <begin position="233"/>
        <end position="255"/>
    </location>
</feature>
<name>A0A7R5L668_9PASS</name>
<protein>
    <submittedName>
        <fullName evidence="10">Signaling lymphocytic activation molecule</fullName>
    </submittedName>
</protein>
<keyword evidence="9" id="KW-1185">Reference proteome</keyword>
<evidence type="ECO:0000256" key="6">
    <source>
        <dbReference type="SAM" id="Phobius"/>
    </source>
</evidence>
<proteinExistence type="predicted"/>
<keyword evidence="3 6" id="KW-0472">Membrane</keyword>
<dbReference type="CTD" id="6504"/>
<evidence type="ECO:0000256" key="3">
    <source>
        <dbReference type="ARBA" id="ARBA00023136"/>
    </source>
</evidence>
<feature type="signal peptide" evidence="7">
    <location>
        <begin position="1"/>
        <end position="23"/>
    </location>
</feature>
<evidence type="ECO:0000256" key="7">
    <source>
        <dbReference type="SAM" id="SignalP"/>
    </source>
</evidence>
<gene>
    <name evidence="10" type="primary">SLAMF1</name>
</gene>
<feature type="region of interest" description="Disordered" evidence="5">
    <location>
        <begin position="281"/>
        <end position="345"/>
    </location>
</feature>
<reference evidence="10" key="1">
    <citation type="submission" date="2025-08" db="UniProtKB">
        <authorList>
            <consortium name="RefSeq"/>
        </authorList>
    </citation>
    <scope>IDENTIFICATION</scope>
    <source>
        <tissue evidence="10">Muscle</tissue>
    </source>
</reference>
<dbReference type="GO" id="GO:0016020">
    <property type="term" value="C:membrane"/>
    <property type="evidence" value="ECO:0007669"/>
    <property type="project" value="UniProtKB-SubCell"/>
</dbReference>
<feature type="compositionally biased region" description="Pro residues" evidence="5">
    <location>
        <begin position="319"/>
        <end position="330"/>
    </location>
</feature>
<keyword evidence="6" id="KW-1133">Transmembrane helix</keyword>
<comment type="subcellular location">
    <subcellularLocation>
        <location evidence="1">Membrane</location>
    </subcellularLocation>
</comment>
<evidence type="ECO:0000256" key="5">
    <source>
        <dbReference type="SAM" id="MobiDB-lite"/>
    </source>
</evidence>
<evidence type="ECO:0000256" key="1">
    <source>
        <dbReference type="ARBA" id="ARBA00004370"/>
    </source>
</evidence>
<dbReference type="PANTHER" id="PTHR12080:SF55">
    <property type="entry name" value="LYMPHOCYTE FUNCTION-ASSOCIATED ANTIGEN 3"/>
    <property type="match status" value="1"/>
</dbReference>
<dbReference type="AlphaFoldDB" id="A0A7R5L668"/>
<dbReference type="InterPro" id="IPR013783">
    <property type="entry name" value="Ig-like_fold"/>
</dbReference>
<accession>A0A7R5L668</accession>
<feature type="chain" id="PRO_5030515293" evidence="7">
    <location>
        <begin position="24"/>
        <end position="345"/>
    </location>
</feature>
<sequence>MGCSALLLLLLLRLLLALGAVWGMHPGESETVPGTLGKATILRIPPRLRELTAEFRESSWKRWGSFPKKQVLVKYSGGNCTNHFQGQIRFHRADFSLEILNTSRRDGQLYEYVVSKGPEEEVQQIRLQVYEPVSHPSIRILSWELANGSCTVALNCTAERGDEVSYSWGSQDSGVSGLCSGNSSFLHLSYPPWDTDTPCVCTASNPVSSRAVAFHPPECGHEPRGGARPRMELLVLLVVPVVIIIIIIIVLFGVFRTPRPAAPPAEQEPSPDRAEHTIYSQVQRARKPKEPPSPDPPSCTTIYAAATGPPGRAPRDPPEPPTLQGPPPLSQEPTTVYVGVMMPRP</sequence>
<dbReference type="Gene3D" id="2.60.40.10">
    <property type="entry name" value="Immunoglobulins"/>
    <property type="match status" value="2"/>
</dbReference>
<dbReference type="RefSeq" id="XP_039246292.1">
    <property type="nucleotide sequence ID" value="XM_039390358.1"/>
</dbReference>
<dbReference type="InParanoid" id="A0A7R5L668"/>
<keyword evidence="2 7" id="KW-0732">Signal</keyword>
<dbReference type="InterPro" id="IPR015631">
    <property type="entry name" value="CD2/SLAM_rcpt"/>
</dbReference>
<dbReference type="PANTHER" id="PTHR12080">
    <property type="entry name" value="SIGNALING LYMPHOCYTIC ACTIVATION MOLECULE"/>
    <property type="match status" value="1"/>
</dbReference>
<evidence type="ECO:0000313" key="10">
    <source>
        <dbReference type="RefSeq" id="XP_039246292.1"/>
    </source>
</evidence>
<dbReference type="PROSITE" id="PS50835">
    <property type="entry name" value="IG_LIKE"/>
    <property type="match status" value="1"/>
</dbReference>
<keyword evidence="6" id="KW-0812">Transmembrane</keyword>
<keyword evidence="4" id="KW-0325">Glycoprotein</keyword>
<dbReference type="InterPro" id="IPR007110">
    <property type="entry name" value="Ig-like_dom"/>
</dbReference>
<evidence type="ECO:0000259" key="8">
    <source>
        <dbReference type="PROSITE" id="PS50835"/>
    </source>
</evidence>
<dbReference type="GeneID" id="113997219"/>
<evidence type="ECO:0000313" key="9">
    <source>
        <dbReference type="Proteomes" id="UP000504627"/>
    </source>
</evidence>